<dbReference type="HAMAP" id="MF_00331">
    <property type="entry name" value="Cys_desulf_IscS"/>
    <property type="match status" value="1"/>
</dbReference>
<evidence type="ECO:0000259" key="13">
    <source>
        <dbReference type="Pfam" id="PF00266"/>
    </source>
</evidence>
<keyword evidence="5 11" id="KW-0001">2Fe-2S</keyword>
<keyword evidence="14" id="KW-0032">Aminotransferase</keyword>
<evidence type="ECO:0000256" key="2">
    <source>
        <dbReference type="ARBA" id="ARBA00006490"/>
    </source>
</evidence>
<comment type="pathway">
    <text evidence="11">Cofactor biosynthesis; iron-sulfur cluster biosynthesis.</text>
</comment>
<proteinExistence type="inferred from homology"/>
<comment type="subcellular location">
    <subcellularLocation>
        <location evidence="11">Cytoplasm</location>
    </subcellularLocation>
</comment>
<dbReference type="GO" id="GO:0031071">
    <property type="term" value="F:cysteine desulfurase activity"/>
    <property type="evidence" value="ECO:0007669"/>
    <property type="project" value="UniProtKB-UniRule"/>
</dbReference>
<dbReference type="NCBIfam" id="NF002806">
    <property type="entry name" value="PRK02948.1"/>
    <property type="match status" value="1"/>
</dbReference>
<dbReference type="GO" id="GO:1990221">
    <property type="term" value="C:L-cysteine desulfurase complex"/>
    <property type="evidence" value="ECO:0007669"/>
    <property type="project" value="UniProtKB-ARBA"/>
</dbReference>
<dbReference type="KEGG" id="amt:Amet_2453"/>
<sequence length="395" mass="43250">MKENVYLDYSGTSPMKKEILDEMLPYFTLDYGNPSSIHAFGRTSKKAVDTARDRLAKTLNAGANEIFFTGGGTEADNWAIKGVAYALQNKGKHIITSKIEHHAVLHACEYLEKQGFQVTYLDVDQYGLINLEQLKQSITSDTILITIMYANNEIGTVQSIKEIGQIAKERGVLFHTDGVQAYGNIPIDVQDLGIDLMSISAHKLYGPKGVGALYIRKGTKIDPLIHGGAQEKKRRAGTENVPGIVGFGKAALLAYEGLEEHQLTMIRLRDKMINGIMETIPYVRLNGHPSQRLPGNVNVSIEFIEGESLLLSLDLVGIAASSGSACTSGSLDPSHVLMNIGLTHELAHGSLRLSLGDFNTEEEIDYVLEKLPPIVTRLRAMSPLYEKIKGGIENV</sequence>
<dbReference type="Gene3D" id="3.40.640.10">
    <property type="entry name" value="Type I PLP-dependent aspartate aminotransferase-like (Major domain)"/>
    <property type="match status" value="1"/>
</dbReference>
<dbReference type="Proteomes" id="UP000001572">
    <property type="component" value="Chromosome"/>
</dbReference>
<comment type="function">
    <text evidence="11">Master enzyme that delivers sulfur to a number of partners involved in Fe-S cluster assembly, tRNA modification or cofactor biosynthesis. Catalyzes the removal of elemental sulfur atoms from cysteine to produce alanine. Functions as a sulfur delivery protein for Fe-S cluster synthesis onto IscU, an Fe-S scaffold assembly protein, as well as other S acceptor proteins.</text>
</comment>
<evidence type="ECO:0000313" key="15">
    <source>
        <dbReference type="Proteomes" id="UP000001572"/>
    </source>
</evidence>
<dbReference type="eggNOG" id="COG1104">
    <property type="taxonomic scope" value="Bacteria"/>
</dbReference>
<evidence type="ECO:0000256" key="9">
    <source>
        <dbReference type="ARBA" id="ARBA00023014"/>
    </source>
</evidence>
<evidence type="ECO:0000256" key="4">
    <source>
        <dbReference type="ARBA" id="ARBA00022679"/>
    </source>
</evidence>
<keyword evidence="7 11" id="KW-0663">Pyridoxal phosphate</keyword>
<evidence type="ECO:0000313" key="14">
    <source>
        <dbReference type="EMBL" id="ABR48607.1"/>
    </source>
</evidence>
<comment type="subunit">
    <text evidence="11">Homodimer. Forms a heterotetramer with IscU, interacts with other sulfur acceptors.</text>
</comment>
<protein>
    <recommendedName>
        <fullName evidence="11">Cysteine desulfurase IscS</fullName>
        <ecNumber evidence="11">2.8.1.7</ecNumber>
    </recommendedName>
</protein>
<accession>A6TQY9</accession>
<keyword evidence="15" id="KW-1185">Reference proteome</keyword>
<feature type="binding site" description="via persulfide group" evidence="11">
    <location>
        <position position="326"/>
    </location>
    <ligand>
        <name>[2Fe-2S] cluster</name>
        <dbReference type="ChEBI" id="CHEBI:190135"/>
        <note>ligand shared with IscU</note>
    </ligand>
</feature>
<dbReference type="Pfam" id="PF00266">
    <property type="entry name" value="Aminotran_5"/>
    <property type="match status" value="1"/>
</dbReference>
<dbReference type="GO" id="GO:0051537">
    <property type="term" value="F:2 iron, 2 sulfur cluster binding"/>
    <property type="evidence" value="ECO:0007669"/>
    <property type="project" value="UniProtKB-UniRule"/>
</dbReference>
<dbReference type="GO" id="GO:0046872">
    <property type="term" value="F:metal ion binding"/>
    <property type="evidence" value="ECO:0007669"/>
    <property type="project" value="UniProtKB-KW"/>
</dbReference>
<feature type="binding site" evidence="11">
    <location>
        <position position="238"/>
    </location>
    <ligand>
        <name>pyridoxal 5'-phosphate</name>
        <dbReference type="ChEBI" id="CHEBI:597326"/>
    </ligand>
</feature>
<comment type="similarity">
    <text evidence="2 11">Belongs to the class-V pyridoxal-phosphate-dependent aminotransferase family. NifS/IscS subfamily.</text>
</comment>
<reference evidence="15" key="1">
    <citation type="journal article" date="2016" name="Genome Announc.">
        <title>Complete genome sequence of Alkaliphilus metalliredigens strain QYMF, an alkaliphilic and metal-reducing bacterium isolated from borax-contaminated leachate ponds.</title>
        <authorList>
            <person name="Hwang C."/>
            <person name="Copeland A."/>
            <person name="Lucas S."/>
            <person name="Lapidus A."/>
            <person name="Barry K."/>
            <person name="Detter J.C."/>
            <person name="Glavina Del Rio T."/>
            <person name="Hammon N."/>
            <person name="Israni S."/>
            <person name="Dalin E."/>
            <person name="Tice H."/>
            <person name="Pitluck S."/>
            <person name="Chertkov O."/>
            <person name="Brettin T."/>
            <person name="Bruce D."/>
            <person name="Han C."/>
            <person name="Schmutz J."/>
            <person name="Larimer F."/>
            <person name="Land M.L."/>
            <person name="Hauser L."/>
            <person name="Kyrpides N."/>
            <person name="Mikhailova N."/>
            <person name="Ye Q."/>
            <person name="Zhou J."/>
            <person name="Richardson P."/>
            <person name="Fields M.W."/>
        </authorList>
    </citation>
    <scope>NUCLEOTIDE SEQUENCE [LARGE SCALE GENOMIC DNA]</scope>
    <source>
        <strain evidence="15">QYMF</strain>
    </source>
</reference>
<feature type="active site" description="Cysteine persulfide intermediate" evidence="11">
    <location>
        <position position="326"/>
    </location>
</feature>
<dbReference type="EMBL" id="CP000724">
    <property type="protein sequence ID" value="ABR48607.1"/>
    <property type="molecule type" value="Genomic_DNA"/>
</dbReference>
<dbReference type="Gene3D" id="1.10.260.50">
    <property type="match status" value="1"/>
</dbReference>
<dbReference type="UniPathway" id="UPA00266"/>
<feature type="binding site" evidence="11">
    <location>
        <position position="180"/>
    </location>
    <ligand>
        <name>pyridoxal 5'-phosphate</name>
        <dbReference type="ChEBI" id="CHEBI:597326"/>
    </ligand>
</feature>
<evidence type="ECO:0000256" key="8">
    <source>
        <dbReference type="ARBA" id="ARBA00023004"/>
    </source>
</evidence>
<dbReference type="PANTHER" id="PTHR11601:SF34">
    <property type="entry name" value="CYSTEINE DESULFURASE"/>
    <property type="match status" value="1"/>
</dbReference>
<evidence type="ECO:0000256" key="7">
    <source>
        <dbReference type="ARBA" id="ARBA00022898"/>
    </source>
</evidence>
<keyword evidence="9 11" id="KW-0411">Iron-sulfur</keyword>
<dbReference type="PANTHER" id="PTHR11601">
    <property type="entry name" value="CYSTEINE DESULFURYLASE FAMILY MEMBER"/>
    <property type="match status" value="1"/>
</dbReference>
<feature type="binding site" evidence="11">
    <location>
        <begin position="72"/>
        <end position="73"/>
    </location>
    <ligand>
        <name>pyridoxal 5'-phosphate</name>
        <dbReference type="ChEBI" id="CHEBI:597326"/>
    </ligand>
</feature>
<evidence type="ECO:0000256" key="3">
    <source>
        <dbReference type="ARBA" id="ARBA00022490"/>
    </source>
</evidence>
<dbReference type="AlphaFoldDB" id="A6TQY9"/>
<dbReference type="NCBIfam" id="TIGR03402">
    <property type="entry name" value="FeS_nifS"/>
    <property type="match status" value="1"/>
</dbReference>
<dbReference type="Gene3D" id="3.90.1150.10">
    <property type="entry name" value="Aspartate Aminotransferase, domain 1"/>
    <property type="match status" value="1"/>
</dbReference>
<dbReference type="GO" id="GO:0006520">
    <property type="term" value="P:amino acid metabolic process"/>
    <property type="evidence" value="ECO:0007669"/>
    <property type="project" value="InterPro"/>
</dbReference>
<dbReference type="OrthoDB" id="9808002at2"/>
<dbReference type="InterPro" id="IPR015422">
    <property type="entry name" value="PyrdxlP-dep_Trfase_small"/>
</dbReference>
<dbReference type="PIRSF" id="PIRSF005572">
    <property type="entry name" value="NifS"/>
    <property type="match status" value="1"/>
</dbReference>
<feature type="binding site" evidence="11">
    <location>
        <begin position="200"/>
        <end position="202"/>
    </location>
    <ligand>
        <name>pyridoxal 5'-phosphate</name>
        <dbReference type="ChEBI" id="CHEBI:597326"/>
    </ligand>
</feature>
<keyword evidence="4 11" id="KW-0808">Transferase</keyword>
<dbReference type="EC" id="2.8.1.7" evidence="11"/>
<evidence type="ECO:0000256" key="6">
    <source>
        <dbReference type="ARBA" id="ARBA00022723"/>
    </source>
</evidence>
<dbReference type="InterPro" id="IPR017772">
    <property type="entry name" value="Cys_deSase_NifS_bac/arc"/>
</dbReference>
<comment type="catalytic activity">
    <reaction evidence="10 11">
        <text>(sulfur carrier)-H + L-cysteine = (sulfur carrier)-SH + L-alanine</text>
        <dbReference type="Rhea" id="RHEA:43892"/>
        <dbReference type="Rhea" id="RHEA-COMP:14737"/>
        <dbReference type="Rhea" id="RHEA-COMP:14739"/>
        <dbReference type="ChEBI" id="CHEBI:29917"/>
        <dbReference type="ChEBI" id="CHEBI:35235"/>
        <dbReference type="ChEBI" id="CHEBI:57972"/>
        <dbReference type="ChEBI" id="CHEBI:64428"/>
        <dbReference type="EC" id="2.8.1.7"/>
    </reaction>
</comment>
<keyword evidence="3 11" id="KW-0963">Cytoplasm</keyword>
<dbReference type="PROSITE" id="PS00595">
    <property type="entry name" value="AA_TRANSFER_CLASS_5"/>
    <property type="match status" value="1"/>
</dbReference>
<dbReference type="InterPro" id="IPR000192">
    <property type="entry name" value="Aminotrans_V_dom"/>
</dbReference>
<dbReference type="InterPro" id="IPR020578">
    <property type="entry name" value="Aminotrans_V_PyrdxlP_BS"/>
</dbReference>
<dbReference type="HOGENOM" id="CLU_003433_0_0_9"/>
<dbReference type="InterPro" id="IPR016454">
    <property type="entry name" value="Cysteine_dSase"/>
</dbReference>
<dbReference type="RefSeq" id="WP_012063582.1">
    <property type="nucleotide sequence ID" value="NC_009633.1"/>
</dbReference>
<dbReference type="STRING" id="293826.Amet_2453"/>
<feature type="modified residue" description="N6-(pyridoxal phosphate)lysine" evidence="11">
    <location>
        <position position="203"/>
    </location>
</feature>
<organism evidence="14 15">
    <name type="scientific">Alkaliphilus metalliredigens (strain QYMF)</name>
    <dbReference type="NCBI Taxonomy" id="293826"/>
    <lineage>
        <taxon>Bacteria</taxon>
        <taxon>Bacillati</taxon>
        <taxon>Bacillota</taxon>
        <taxon>Clostridia</taxon>
        <taxon>Peptostreptococcales</taxon>
        <taxon>Natronincolaceae</taxon>
        <taxon>Alkaliphilus</taxon>
    </lineage>
</organism>
<dbReference type="GO" id="GO:0008483">
    <property type="term" value="F:transaminase activity"/>
    <property type="evidence" value="ECO:0007669"/>
    <property type="project" value="UniProtKB-KW"/>
</dbReference>
<dbReference type="GO" id="GO:0044571">
    <property type="term" value="P:[2Fe-2S] cluster assembly"/>
    <property type="evidence" value="ECO:0007669"/>
    <property type="project" value="UniProtKB-UniRule"/>
</dbReference>
<name>A6TQY9_ALKMQ</name>
<feature type="binding site" evidence="11">
    <location>
        <position position="152"/>
    </location>
    <ligand>
        <name>pyridoxal 5'-phosphate</name>
        <dbReference type="ChEBI" id="CHEBI:597326"/>
    </ligand>
</feature>
<evidence type="ECO:0000256" key="10">
    <source>
        <dbReference type="ARBA" id="ARBA00050776"/>
    </source>
</evidence>
<dbReference type="FunFam" id="3.40.640.10:FF:000003">
    <property type="entry name" value="Cysteine desulfurase IscS"/>
    <property type="match status" value="1"/>
</dbReference>
<dbReference type="SUPFAM" id="SSF53383">
    <property type="entry name" value="PLP-dependent transferases"/>
    <property type="match status" value="1"/>
</dbReference>
<evidence type="ECO:0000256" key="12">
    <source>
        <dbReference type="RuleBase" id="RU004504"/>
    </source>
</evidence>
<gene>
    <name evidence="11" type="primary">iscS</name>
    <name evidence="14" type="ordered locus">Amet_2453</name>
</gene>
<dbReference type="InterPro" id="IPR015424">
    <property type="entry name" value="PyrdxlP-dep_Trfase"/>
</dbReference>
<dbReference type="InterPro" id="IPR010240">
    <property type="entry name" value="Cys_deSase_IscS"/>
</dbReference>
<keyword evidence="6 11" id="KW-0479">Metal-binding</keyword>
<feature type="domain" description="Aminotransferase class V" evidence="13">
    <location>
        <begin position="5"/>
        <end position="367"/>
    </location>
</feature>
<keyword evidence="8 11" id="KW-0408">Iron</keyword>
<dbReference type="GO" id="GO:0030170">
    <property type="term" value="F:pyridoxal phosphate binding"/>
    <property type="evidence" value="ECO:0007669"/>
    <property type="project" value="UniProtKB-UniRule"/>
</dbReference>
<evidence type="ECO:0000256" key="1">
    <source>
        <dbReference type="ARBA" id="ARBA00001933"/>
    </source>
</evidence>
<dbReference type="InterPro" id="IPR015421">
    <property type="entry name" value="PyrdxlP-dep_Trfase_major"/>
</dbReference>
<comment type="cofactor">
    <cofactor evidence="1 11 12">
        <name>pyridoxal 5'-phosphate</name>
        <dbReference type="ChEBI" id="CHEBI:597326"/>
    </cofactor>
</comment>
<evidence type="ECO:0000256" key="5">
    <source>
        <dbReference type="ARBA" id="ARBA00022714"/>
    </source>
</evidence>
<evidence type="ECO:0000256" key="11">
    <source>
        <dbReference type="HAMAP-Rule" id="MF_00331"/>
    </source>
</evidence>